<dbReference type="PANTHER" id="PTHR10953:SF162">
    <property type="entry name" value="SUMO-ACTIVATING ENZYME SUBUNIT 1"/>
    <property type="match status" value="1"/>
</dbReference>
<dbReference type="GO" id="GO:0005737">
    <property type="term" value="C:cytoplasm"/>
    <property type="evidence" value="ECO:0007669"/>
    <property type="project" value="TreeGrafter"/>
</dbReference>
<evidence type="ECO:0000259" key="1">
    <source>
        <dbReference type="Pfam" id="PF00899"/>
    </source>
</evidence>
<evidence type="ECO:0000313" key="3">
    <source>
        <dbReference type="Proteomes" id="UP000469452"/>
    </source>
</evidence>
<dbReference type="GO" id="GO:0031510">
    <property type="term" value="C:SUMO activating enzyme complex"/>
    <property type="evidence" value="ECO:0007669"/>
    <property type="project" value="TreeGrafter"/>
</dbReference>
<feature type="domain" description="THIF-type NAD/FAD binding fold" evidence="1">
    <location>
        <begin position="1"/>
        <end position="118"/>
    </location>
</feature>
<dbReference type="Proteomes" id="UP000469452">
    <property type="component" value="Unassembled WGS sequence"/>
</dbReference>
<name>A0A6A5ATC3_APHAT</name>
<gene>
    <name evidence="2" type="ORF">AaE_004036</name>
</gene>
<reference evidence="2 3" key="1">
    <citation type="submission" date="2019-06" db="EMBL/GenBank/DDBJ databases">
        <title>Genomics analysis of Aphanomyces spp. identifies a new class of oomycete effector associated with host adaptation.</title>
        <authorList>
            <person name="Gaulin E."/>
        </authorList>
    </citation>
    <scope>NUCLEOTIDE SEQUENCE [LARGE SCALE GENOMIC DNA]</scope>
    <source>
        <strain evidence="2 3">E</strain>
    </source>
</reference>
<dbReference type="InterPro" id="IPR045886">
    <property type="entry name" value="ThiF/MoeB/HesA"/>
</dbReference>
<proteinExistence type="predicted"/>
<dbReference type="SUPFAM" id="SSF69572">
    <property type="entry name" value="Activating enzymes of the ubiquitin-like proteins"/>
    <property type="match status" value="1"/>
</dbReference>
<organism evidence="2 3">
    <name type="scientific">Aphanomyces astaci</name>
    <name type="common">Crayfish plague agent</name>
    <dbReference type="NCBI Taxonomy" id="112090"/>
    <lineage>
        <taxon>Eukaryota</taxon>
        <taxon>Sar</taxon>
        <taxon>Stramenopiles</taxon>
        <taxon>Oomycota</taxon>
        <taxon>Saprolegniomycetes</taxon>
        <taxon>Saprolegniales</taxon>
        <taxon>Verrucalvaceae</taxon>
        <taxon>Aphanomyces</taxon>
    </lineage>
</organism>
<accession>A0A6A5ATC3</accession>
<feature type="non-terminal residue" evidence="2">
    <location>
        <position position="1"/>
    </location>
</feature>
<dbReference type="InterPro" id="IPR035985">
    <property type="entry name" value="Ubiquitin-activating_enz"/>
</dbReference>
<dbReference type="AlphaFoldDB" id="A0A6A5ATC3"/>
<comment type="caution">
    <text evidence="2">The sequence shown here is derived from an EMBL/GenBank/DDBJ whole genome shotgun (WGS) entry which is preliminary data.</text>
</comment>
<dbReference type="EMBL" id="VJMI01009732">
    <property type="protein sequence ID" value="KAF0758121.1"/>
    <property type="molecule type" value="Genomic_DNA"/>
</dbReference>
<sequence length="170" mass="18601">GVEIAKNIVLAGVRSVTLFDDAPATFLDLSAQFYLTEQDVATQTGRAEATWRKLAELNPYVQVKQHTGKLTADFIAQFRVVVVCNATREYAIEINDICHALDVAFVYTESRGVFGSVFCDFGEAFVVSDKDGEQPITCMIASITADVPGKLLVTVTDDSRHQLETGDFVT</sequence>
<dbReference type="Pfam" id="PF00899">
    <property type="entry name" value="ThiF"/>
    <property type="match status" value="1"/>
</dbReference>
<dbReference type="PANTHER" id="PTHR10953">
    <property type="entry name" value="UBIQUITIN-ACTIVATING ENZYME E1"/>
    <property type="match status" value="1"/>
</dbReference>
<feature type="non-terminal residue" evidence="2">
    <location>
        <position position="170"/>
    </location>
</feature>
<protein>
    <recommendedName>
        <fullName evidence="1">THIF-type NAD/FAD binding fold domain-containing protein</fullName>
    </recommendedName>
</protein>
<dbReference type="InterPro" id="IPR000594">
    <property type="entry name" value="ThiF_NAD_FAD-bd"/>
</dbReference>
<dbReference type="GO" id="GO:0016925">
    <property type="term" value="P:protein sumoylation"/>
    <property type="evidence" value="ECO:0007669"/>
    <property type="project" value="TreeGrafter"/>
</dbReference>
<evidence type="ECO:0000313" key="2">
    <source>
        <dbReference type="EMBL" id="KAF0758121.1"/>
    </source>
</evidence>
<dbReference type="GO" id="GO:0019948">
    <property type="term" value="F:SUMO activating enzyme activity"/>
    <property type="evidence" value="ECO:0007669"/>
    <property type="project" value="TreeGrafter"/>
</dbReference>
<dbReference type="Gene3D" id="3.40.50.720">
    <property type="entry name" value="NAD(P)-binding Rossmann-like Domain"/>
    <property type="match status" value="1"/>
</dbReference>